<accession>A0ABD3TQD4</accession>
<reference evidence="2 3" key="1">
    <citation type="submission" date="2024-12" db="EMBL/GenBank/DDBJ databases">
        <title>The unique morphological basis and parallel evolutionary history of personate flowers in Penstemon.</title>
        <authorList>
            <person name="Depatie T.H."/>
            <person name="Wessinger C.A."/>
        </authorList>
    </citation>
    <scope>NUCLEOTIDE SEQUENCE [LARGE SCALE GENOMIC DNA]</scope>
    <source>
        <strain evidence="2">WTNN_2</strain>
        <tissue evidence="2">Leaf</tissue>
    </source>
</reference>
<protein>
    <submittedName>
        <fullName evidence="2">Uncharacterized protein</fullName>
    </submittedName>
</protein>
<proteinExistence type="predicted"/>
<gene>
    <name evidence="2" type="ORF">ACJIZ3_023846</name>
</gene>
<dbReference type="Proteomes" id="UP001634393">
    <property type="component" value="Unassembled WGS sequence"/>
</dbReference>
<feature type="transmembrane region" description="Helical" evidence="1">
    <location>
        <begin position="6"/>
        <end position="24"/>
    </location>
</feature>
<name>A0ABD3TQD4_9LAMI</name>
<evidence type="ECO:0000313" key="2">
    <source>
        <dbReference type="EMBL" id="KAL3839255.1"/>
    </source>
</evidence>
<keyword evidence="3" id="KW-1185">Reference proteome</keyword>
<comment type="caution">
    <text evidence="2">The sequence shown here is derived from an EMBL/GenBank/DDBJ whole genome shotgun (WGS) entry which is preliminary data.</text>
</comment>
<keyword evidence="1" id="KW-0812">Transmembrane</keyword>
<organism evidence="2 3">
    <name type="scientific">Penstemon smallii</name>
    <dbReference type="NCBI Taxonomy" id="265156"/>
    <lineage>
        <taxon>Eukaryota</taxon>
        <taxon>Viridiplantae</taxon>
        <taxon>Streptophyta</taxon>
        <taxon>Embryophyta</taxon>
        <taxon>Tracheophyta</taxon>
        <taxon>Spermatophyta</taxon>
        <taxon>Magnoliopsida</taxon>
        <taxon>eudicotyledons</taxon>
        <taxon>Gunneridae</taxon>
        <taxon>Pentapetalae</taxon>
        <taxon>asterids</taxon>
        <taxon>lamiids</taxon>
        <taxon>Lamiales</taxon>
        <taxon>Plantaginaceae</taxon>
        <taxon>Cheloneae</taxon>
        <taxon>Penstemon</taxon>
    </lineage>
</organism>
<keyword evidence="1" id="KW-1133">Transmembrane helix</keyword>
<dbReference type="AlphaFoldDB" id="A0ABD3TQD4"/>
<dbReference type="EMBL" id="JBJXBP010000003">
    <property type="protein sequence ID" value="KAL3839255.1"/>
    <property type="molecule type" value="Genomic_DNA"/>
</dbReference>
<evidence type="ECO:0000256" key="1">
    <source>
        <dbReference type="SAM" id="Phobius"/>
    </source>
</evidence>
<keyword evidence="1" id="KW-0472">Membrane</keyword>
<evidence type="ECO:0000313" key="3">
    <source>
        <dbReference type="Proteomes" id="UP001634393"/>
    </source>
</evidence>
<sequence length="25" mass="3129">MFALWLNRKIYHFLLVTLSLYFLLI</sequence>